<organism evidence="4 5">
    <name type="scientific">Paenibacillus phytohabitans</name>
    <dbReference type="NCBI Taxonomy" id="2654978"/>
    <lineage>
        <taxon>Bacteria</taxon>
        <taxon>Bacillati</taxon>
        <taxon>Bacillota</taxon>
        <taxon>Bacilli</taxon>
        <taxon>Bacillales</taxon>
        <taxon>Paenibacillaceae</taxon>
        <taxon>Paenibacillus</taxon>
    </lineage>
</organism>
<evidence type="ECO:0000313" key="4">
    <source>
        <dbReference type="EMBL" id="NOU82133.1"/>
    </source>
</evidence>
<gene>
    <name evidence="4" type="ORF">GC101_25035</name>
</gene>
<dbReference type="PANTHER" id="PTHR43877">
    <property type="entry name" value="AMINOALKYLPHOSPHONATE N-ACETYLTRANSFERASE-RELATED-RELATED"/>
    <property type="match status" value="1"/>
</dbReference>
<feature type="domain" description="N-acetyltransferase" evidence="3">
    <location>
        <begin position="7"/>
        <end position="158"/>
    </location>
</feature>
<sequence>MPETQEIVIEEYVPAKHAASIAEMWNRSFESWGGDNTYRTEESVLREHENSTLLKVFLAVAGGEVIGYCSFSHYKEDTGALYIPLLNVRPDFHGRKVGKRLVRQAVEETIRLGWPRLDLYTWAGNVKAVPTYKKSGFFWEKRDDTTHLMNFIPSVLQTGAVKSYFGKIDWYNDSIREINVQPDGQGDNGFDYFTYEWLKDGLQLKMQYERSGRGLRLIETEDYRIQATIPDRHELPFGARYPIVYEAVNKSGKPLALEIKGISNPQISFELNGAQEIESEARIEGSFFIHPAEEEQSIYQTHPVVEAELLINGLPAVFKLGVEPKFPVKVQLQLPDRIAYIGEELEIDVIIENEYNADTVFVFDLPDDAILAFGQSALKVEVPAKGRRTVTVQARLQAYGIWHHNVKILNGGSSPEEAASLIHQQEMSLVFPGADAAFGGKTEKEWIISSGRYSAVLEKSGNTLKLYDGRKNVVSLPYPKFGLPYTNEFKKASPIEVQYDTDDGAIVLEAVYELTARKGMLLTMVVKLNSNGLISRHFRIHNPLDTDQEEELVLKDSFEFSLRGGVIPYNGKYLDLKSGVEASSPDYWDVQKFTENWMFASHGAISRGISWPAELELIQESWLHAVEHSLGRIPAGGKLETAPLRIALGTWNTWQDFRSFALQCSNTRDLNAAQQLEVKLNQGNPFISGPLTLSILEQKKSYLDGEITVSSCAGSIEETSIAVQGEHKLSEISLTLTRSSGSEPDLLTLQLDMDIYESSRAFLVLPVSDQVIRRQTLEIEQSQVLAVDNGILRIQASSDFAPGLFSLEYRGQEWLDSSFPQPIAKSWWNPWVGGILTSITDMSLRSFMEEPRTAEFAELMDDKGNRWSGIRMSVTIQQNDKYKGLILHQYFMMLPGVPVLASTVHIEQNTGTPLYPLELETSSHYRAAADLKDSRGYLKNSSGEELVYKAGRVQLGVRSTNGILQVGSTERKQRLTLVTAPDITSTALMANTHAALSYAIDPLYLQDGEERFSKPQFYLISDLKIPEQAYADLLTIRFNK</sequence>
<evidence type="ECO:0000313" key="5">
    <source>
        <dbReference type="Proteomes" id="UP000596857"/>
    </source>
</evidence>
<keyword evidence="1" id="KW-0808">Transferase</keyword>
<accession>A0ABX1YQP1</accession>
<name>A0ABX1YQP1_9BACL</name>
<comment type="caution">
    <text evidence="4">The sequence shown here is derived from an EMBL/GenBank/DDBJ whole genome shotgun (WGS) entry which is preliminary data.</text>
</comment>
<dbReference type="CDD" id="cd04301">
    <property type="entry name" value="NAT_SF"/>
    <property type="match status" value="1"/>
</dbReference>
<dbReference type="InterPro" id="IPR050832">
    <property type="entry name" value="Bact_Acetyltransf"/>
</dbReference>
<dbReference type="Pfam" id="PF00583">
    <property type="entry name" value="Acetyltransf_1"/>
    <property type="match status" value="1"/>
</dbReference>
<reference evidence="4 5" key="1">
    <citation type="submission" date="2019-10" db="EMBL/GenBank/DDBJ databases">
        <title>Description of Paenibacillus terricola sp. nov.</title>
        <authorList>
            <person name="Carlier A."/>
            <person name="Qi S."/>
        </authorList>
    </citation>
    <scope>NUCLEOTIDE SEQUENCE [LARGE SCALE GENOMIC DNA]</scope>
    <source>
        <strain evidence="4 5">LMG 31459</strain>
    </source>
</reference>
<dbReference type="PROSITE" id="PS51186">
    <property type="entry name" value="GNAT"/>
    <property type="match status" value="1"/>
</dbReference>
<dbReference type="SUPFAM" id="SSF55729">
    <property type="entry name" value="Acyl-CoA N-acyltransferases (Nat)"/>
    <property type="match status" value="1"/>
</dbReference>
<evidence type="ECO:0000256" key="2">
    <source>
        <dbReference type="ARBA" id="ARBA00023315"/>
    </source>
</evidence>
<evidence type="ECO:0000259" key="3">
    <source>
        <dbReference type="PROSITE" id="PS51186"/>
    </source>
</evidence>
<dbReference type="InterPro" id="IPR000182">
    <property type="entry name" value="GNAT_dom"/>
</dbReference>
<keyword evidence="5" id="KW-1185">Reference proteome</keyword>
<dbReference type="EMBL" id="WHOB01000069">
    <property type="protein sequence ID" value="NOU82133.1"/>
    <property type="molecule type" value="Genomic_DNA"/>
</dbReference>
<dbReference type="Gene3D" id="3.40.630.30">
    <property type="match status" value="1"/>
</dbReference>
<protein>
    <submittedName>
        <fullName evidence="4">GNAT family N-acetyltransferase</fullName>
    </submittedName>
</protein>
<evidence type="ECO:0000256" key="1">
    <source>
        <dbReference type="ARBA" id="ARBA00022679"/>
    </source>
</evidence>
<proteinExistence type="predicted"/>
<keyword evidence="2" id="KW-0012">Acyltransferase</keyword>
<dbReference type="Proteomes" id="UP000596857">
    <property type="component" value="Unassembled WGS sequence"/>
</dbReference>
<dbReference type="RefSeq" id="WP_171719490.1">
    <property type="nucleotide sequence ID" value="NZ_WHOB01000069.1"/>
</dbReference>
<dbReference type="InterPro" id="IPR016181">
    <property type="entry name" value="Acyl_CoA_acyltransferase"/>
</dbReference>